<feature type="transmembrane region" description="Helical" evidence="1">
    <location>
        <begin position="65"/>
        <end position="92"/>
    </location>
</feature>
<sequence>MLRPLFKLMAFIFVTLTIIALVIDNAHSVITSHWSITPLNKILVNLLKTDIYSLNQSLCKIMPDFLSSICITLTYLPAWSIFGALAIIFCILNYEKPNPFHKISYT</sequence>
<organism evidence="2 3">
    <name type="scientific">Bartonella tribocorum (strain DSM 28219 / CCUG 45778 / CIP 105476 / IBS 506)</name>
    <dbReference type="NCBI Taxonomy" id="382640"/>
    <lineage>
        <taxon>Bacteria</taxon>
        <taxon>Pseudomonadati</taxon>
        <taxon>Pseudomonadota</taxon>
        <taxon>Alphaproteobacteria</taxon>
        <taxon>Hyphomicrobiales</taxon>
        <taxon>Bartonellaceae</taxon>
        <taxon>Bartonella</taxon>
    </lineage>
</organism>
<dbReference type="KEGG" id="btr:BT_0379a"/>
<name>A9INU4_BART1</name>
<dbReference type="AlphaFoldDB" id="A9INU4"/>
<keyword evidence="1" id="KW-0472">Membrane</keyword>
<dbReference type="eggNOG" id="ENOG5031ESS">
    <property type="taxonomic scope" value="Bacteria"/>
</dbReference>
<keyword evidence="3" id="KW-1185">Reference proteome</keyword>
<dbReference type="EMBL" id="AM260525">
    <property type="protein sequence ID" value="CAK00841.1"/>
    <property type="molecule type" value="Genomic_DNA"/>
</dbReference>
<dbReference type="HOGENOM" id="CLU_152398_0_0_5"/>
<dbReference type="RefSeq" id="WP_012230880.1">
    <property type="nucleotide sequence ID" value="NC_010161.1"/>
</dbReference>
<accession>A9INU4</accession>
<gene>
    <name evidence="2" type="ORF">BT_0379a</name>
</gene>
<protein>
    <submittedName>
        <fullName evidence="2">Uncharacterized protein</fullName>
    </submittedName>
</protein>
<evidence type="ECO:0000256" key="1">
    <source>
        <dbReference type="SAM" id="Phobius"/>
    </source>
</evidence>
<keyword evidence="1" id="KW-0812">Transmembrane</keyword>
<keyword evidence="1" id="KW-1133">Transmembrane helix</keyword>
<evidence type="ECO:0000313" key="2">
    <source>
        <dbReference type="EMBL" id="CAK00841.1"/>
    </source>
</evidence>
<proteinExistence type="predicted"/>
<evidence type="ECO:0000313" key="3">
    <source>
        <dbReference type="Proteomes" id="UP000001592"/>
    </source>
</evidence>
<dbReference type="Proteomes" id="UP000001592">
    <property type="component" value="Chromosome"/>
</dbReference>
<reference evidence="2 3" key="1">
    <citation type="journal article" date="2007" name="Nat. Genet.">
        <title>Genomic analysis of Bartonella identifies type IV secretion systems as host adaptability factors.</title>
        <authorList>
            <person name="Saenz H.L."/>
            <person name="Engel P."/>
            <person name="Stoeckli M.C."/>
            <person name="Lanz C."/>
            <person name="Raddatz G."/>
            <person name="Vayssier-Taussat M."/>
            <person name="Birtles R."/>
            <person name="Schuster S.C."/>
            <person name="Dehio C."/>
        </authorList>
    </citation>
    <scope>NUCLEOTIDE SEQUENCE [LARGE SCALE GENOMIC DNA]</scope>
    <source>
        <strain evidence="3">DSM 28219 / CCUG 45778 / CIP 105476 / IBS 506</strain>
    </source>
</reference>